<keyword evidence="2" id="KW-1185">Reference proteome</keyword>
<dbReference type="Proteomes" id="UP001500151">
    <property type="component" value="Unassembled WGS sequence"/>
</dbReference>
<comment type="caution">
    <text evidence="1">The sequence shown here is derived from an EMBL/GenBank/DDBJ whole genome shotgun (WGS) entry which is preliminary data.</text>
</comment>
<dbReference type="EMBL" id="BAAASJ010000125">
    <property type="protein sequence ID" value="GAA2665068.1"/>
    <property type="molecule type" value="Genomic_DNA"/>
</dbReference>
<organism evidence="1 2">
    <name type="scientific">Streptomyces vastus</name>
    <dbReference type="NCBI Taxonomy" id="285451"/>
    <lineage>
        <taxon>Bacteria</taxon>
        <taxon>Bacillati</taxon>
        <taxon>Actinomycetota</taxon>
        <taxon>Actinomycetes</taxon>
        <taxon>Kitasatosporales</taxon>
        <taxon>Streptomycetaceae</taxon>
        <taxon>Streptomyces</taxon>
    </lineage>
</organism>
<protein>
    <recommendedName>
        <fullName evidence="3">FXSXX-COOH protein</fullName>
    </recommendedName>
</protein>
<reference evidence="1 2" key="1">
    <citation type="journal article" date="2019" name="Int. J. Syst. Evol. Microbiol.">
        <title>The Global Catalogue of Microorganisms (GCM) 10K type strain sequencing project: providing services to taxonomists for standard genome sequencing and annotation.</title>
        <authorList>
            <consortium name="The Broad Institute Genomics Platform"/>
            <consortium name="The Broad Institute Genome Sequencing Center for Infectious Disease"/>
            <person name="Wu L."/>
            <person name="Ma J."/>
        </authorList>
    </citation>
    <scope>NUCLEOTIDE SEQUENCE [LARGE SCALE GENOMIC DNA]</scope>
    <source>
        <strain evidence="1 2">JCM 4524</strain>
    </source>
</reference>
<evidence type="ECO:0000313" key="2">
    <source>
        <dbReference type="Proteomes" id="UP001500151"/>
    </source>
</evidence>
<proteinExistence type="predicted"/>
<gene>
    <name evidence="1" type="ORF">GCM10010307_87280</name>
</gene>
<name>A0ABN3S0I0_9ACTN</name>
<accession>A0ABN3S0I0</accession>
<evidence type="ECO:0000313" key="1">
    <source>
        <dbReference type="EMBL" id="GAA2665068.1"/>
    </source>
</evidence>
<evidence type="ECO:0008006" key="3">
    <source>
        <dbReference type="Google" id="ProtNLM"/>
    </source>
</evidence>
<sequence>MLCVSASEAGEGWSVIRASAAANATMAVTATTSTSRRTSSGRGRRPLDAGVGLVPDFAVRERNFATLGRALAVLERDFGALEPDLGVLERDFGALAMQPSSVQVTLQ</sequence>